<dbReference type="AlphaFoldDB" id="A0A640WK88"/>
<dbReference type="Proteomes" id="UP000466024">
    <property type="component" value="Unassembled WGS sequence"/>
</dbReference>
<evidence type="ECO:0000313" key="4">
    <source>
        <dbReference type="EMBL" id="KAA0020961.1"/>
    </source>
</evidence>
<evidence type="ECO:0000259" key="3">
    <source>
        <dbReference type="PROSITE" id="PS51186"/>
    </source>
</evidence>
<feature type="domain" description="N-acetyltransferase" evidence="3">
    <location>
        <begin position="2"/>
        <end position="148"/>
    </location>
</feature>
<dbReference type="PROSITE" id="PS51186">
    <property type="entry name" value="GNAT"/>
    <property type="match status" value="1"/>
</dbReference>
<keyword evidence="1 4" id="KW-0808">Transferase</keyword>
<reference evidence="4 5" key="1">
    <citation type="submission" date="2019-08" db="EMBL/GenBank/DDBJ databases">
        <title>Bioinformatics analysis of the strain L3 and L5.</title>
        <authorList>
            <person name="Li X."/>
        </authorList>
    </citation>
    <scope>NUCLEOTIDE SEQUENCE [LARGE SCALE GENOMIC DNA]</scope>
    <source>
        <strain evidence="4 5">L3</strain>
    </source>
</reference>
<dbReference type="GO" id="GO:0016747">
    <property type="term" value="F:acyltransferase activity, transferring groups other than amino-acyl groups"/>
    <property type="evidence" value="ECO:0007669"/>
    <property type="project" value="InterPro"/>
</dbReference>
<dbReference type="Pfam" id="PF00583">
    <property type="entry name" value="Acetyltransf_1"/>
    <property type="match status" value="1"/>
</dbReference>
<gene>
    <name evidence="4" type="ORF">F0A16_00950</name>
</gene>
<keyword evidence="5" id="KW-1185">Reference proteome</keyword>
<comment type="caution">
    <text evidence="4">The sequence shown here is derived from an EMBL/GenBank/DDBJ whole genome shotgun (WGS) entry which is preliminary data.</text>
</comment>
<name>A0A640WK88_9GAMM</name>
<dbReference type="InterPro" id="IPR016181">
    <property type="entry name" value="Acyl_CoA_acyltransferase"/>
</dbReference>
<evidence type="ECO:0000256" key="1">
    <source>
        <dbReference type="ARBA" id="ARBA00022679"/>
    </source>
</evidence>
<dbReference type="EMBL" id="VTPX01000001">
    <property type="protein sequence ID" value="KAA0020961.1"/>
    <property type="molecule type" value="Genomic_DNA"/>
</dbReference>
<proteinExistence type="predicted"/>
<dbReference type="InterPro" id="IPR050832">
    <property type="entry name" value="Bact_Acetyltransf"/>
</dbReference>
<dbReference type="Gene3D" id="3.40.630.30">
    <property type="match status" value="1"/>
</dbReference>
<dbReference type="SUPFAM" id="SSF55729">
    <property type="entry name" value="Acyl-CoA N-acyltransferases (Nat)"/>
    <property type="match status" value="1"/>
</dbReference>
<keyword evidence="2" id="KW-0012">Acyltransferase</keyword>
<evidence type="ECO:0000256" key="2">
    <source>
        <dbReference type="ARBA" id="ARBA00023315"/>
    </source>
</evidence>
<evidence type="ECO:0000313" key="5">
    <source>
        <dbReference type="Proteomes" id="UP000466024"/>
    </source>
</evidence>
<organism evidence="4 5">
    <name type="scientific">Salinicola corii</name>
    <dbReference type="NCBI Taxonomy" id="2606937"/>
    <lineage>
        <taxon>Bacteria</taxon>
        <taxon>Pseudomonadati</taxon>
        <taxon>Pseudomonadota</taxon>
        <taxon>Gammaproteobacteria</taxon>
        <taxon>Oceanospirillales</taxon>
        <taxon>Halomonadaceae</taxon>
        <taxon>Salinicola</taxon>
    </lineage>
</organism>
<dbReference type="InterPro" id="IPR000182">
    <property type="entry name" value="GNAT_dom"/>
</dbReference>
<dbReference type="PANTHER" id="PTHR43877">
    <property type="entry name" value="AMINOALKYLPHOSPHONATE N-ACETYLTRANSFERASE-RELATED-RELATED"/>
    <property type="match status" value="1"/>
</dbReference>
<sequence length="148" mass="16400">MPDIRVATPEDIDDIAPLVDGYRQFYRQPSDLESARAFLGERYRRGDAHLLVAHDAGGGAVGFAQLFPIPSTTTLGSRWILNDLFVVPEGRCRGIGSALLQAARELASEYGVAQLMLRTQVENNAAQSRYHALGWKRDDAFYTFLLSV</sequence>
<accession>A0A640WK88</accession>
<dbReference type="CDD" id="cd04301">
    <property type="entry name" value="NAT_SF"/>
    <property type="match status" value="1"/>
</dbReference>
<protein>
    <submittedName>
        <fullName evidence="4">GNAT family N-acetyltransferase</fullName>
    </submittedName>
</protein>
<dbReference type="PANTHER" id="PTHR43877:SF2">
    <property type="entry name" value="AMINOALKYLPHOSPHONATE N-ACETYLTRANSFERASE-RELATED"/>
    <property type="match status" value="1"/>
</dbReference>